<dbReference type="PANTHER" id="PTHR37946:SF1">
    <property type="entry name" value="SLL1969 PROTEIN"/>
    <property type="match status" value="1"/>
</dbReference>
<evidence type="ECO:0000313" key="2">
    <source>
        <dbReference type="Proteomes" id="UP000029844"/>
    </source>
</evidence>
<dbReference type="AlphaFoldDB" id="A0A099W4N9"/>
<dbReference type="GeneID" id="58717571"/>
<evidence type="ECO:0008006" key="3">
    <source>
        <dbReference type="Google" id="ProtNLM"/>
    </source>
</evidence>
<gene>
    <name evidence="1" type="ORF">EP57_09320</name>
</gene>
<dbReference type="RefSeq" id="WP_036085953.1">
    <property type="nucleotide sequence ID" value="NZ_CBCSHQ010000004.1"/>
</dbReference>
<dbReference type="OrthoDB" id="503948at2"/>
<dbReference type="PANTHER" id="PTHR37946">
    <property type="entry name" value="SLL1969 PROTEIN"/>
    <property type="match status" value="1"/>
</dbReference>
<dbReference type="EMBL" id="JNFA01000023">
    <property type="protein sequence ID" value="KGL40744.1"/>
    <property type="molecule type" value="Genomic_DNA"/>
</dbReference>
<evidence type="ECO:0000313" key="1">
    <source>
        <dbReference type="EMBL" id="KGL40744.1"/>
    </source>
</evidence>
<keyword evidence="2" id="KW-1185">Reference proteome</keyword>
<name>A0A099W4N9_9LIST</name>
<dbReference type="InterPro" id="IPR029058">
    <property type="entry name" value="AB_hydrolase_fold"/>
</dbReference>
<dbReference type="SUPFAM" id="SSF53474">
    <property type="entry name" value="alpha/beta-Hydrolases"/>
    <property type="match status" value="1"/>
</dbReference>
<accession>A0A099W4N9</accession>
<protein>
    <recommendedName>
        <fullName evidence="3">Alpha/beta hydrolase</fullName>
    </recommendedName>
</protein>
<proteinExistence type="predicted"/>
<dbReference type="Pfam" id="PF06028">
    <property type="entry name" value="DUF915"/>
    <property type="match status" value="1"/>
</dbReference>
<dbReference type="eggNOG" id="COG4814">
    <property type="taxonomic scope" value="Bacteria"/>
</dbReference>
<dbReference type="InterPro" id="IPR010315">
    <property type="entry name" value="DUF915_hydro-like"/>
</dbReference>
<dbReference type="STRING" id="1552123.EP57_09320"/>
<organism evidence="1 2">
    <name type="scientific">Listeria booriae</name>
    <dbReference type="NCBI Taxonomy" id="1552123"/>
    <lineage>
        <taxon>Bacteria</taxon>
        <taxon>Bacillati</taxon>
        <taxon>Bacillota</taxon>
        <taxon>Bacilli</taxon>
        <taxon>Bacillales</taxon>
        <taxon>Listeriaceae</taxon>
        <taxon>Listeria</taxon>
    </lineage>
</organism>
<sequence>MKKILTVVAVIALFFVGFGFIFGTHDVAKEDTKKTAEVKKAAAVKNSEKVKTIDVPTLFLHGYSGTKNSMGHMMDRLASNGDATRSLVVSVTPQGAVNVTGDWDKFAKNPLIQVLFEDNKSSLTNQTVWLQNVMLKLKSEYHIPSVNVVGHSMGGVDWTGYLEEVGNKPDFPTVKKFVAIGSPFNGLEIGKDGKTAYDLTETGPATKTERFANFMTNKKVIPTTLEVLNIAGDVEDGTKSDTSVSLASALSGKFIFDQVANYKELTFTGKQAQHSKLHENKDVDAAVSDFLWPSS</sequence>
<reference evidence="1 2" key="1">
    <citation type="submission" date="2014-05" db="EMBL/GenBank/DDBJ databases">
        <title>Novel Listeriaceae from food processing environments.</title>
        <authorList>
            <person name="den Bakker H.C."/>
        </authorList>
    </citation>
    <scope>NUCLEOTIDE SEQUENCE [LARGE SCALE GENOMIC DNA]</scope>
    <source>
        <strain evidence="1 2">FSL A5-0281</strain>
    </source>
</reference>
<dbReference type="Proteomes" id="UP000029844">
    <property type="component" value="Unassembled WGS sequence"/>
</dbReference>
<dbReference type="Gene3D" id="3.40.50.1820">
    <property type="entry name" value="alpha/beta hydrolase"/>
    <property type="match status" value="1"/>
</dbReference>
<comment type="caution">
    <text evidence="1">The sequence shown here is derived from an EMBL/GenBank/DDBJ whole genome shotgun (WGS) entry which is preliminary data.</text>
</comment>